<keyword evidence="7" id="KW-0915">Sodium</keyword>
<keyword evidence="6" id="KW-1133">Transmembrane helix</keyword>
<evidence type="ECO:0000256" key="9">
    <source>
        <dbReference type="ARBA" id="ARBA00023136"/>
    </source>
</evidence>
<keyword evidence="3 12" id="KW-0813">Transport</keyword>
<gene>
    <name evidence="14" type="ORF">AVEN_196199_1</name>
    <name evidence="13" type="ORF">AVEN_78719_1</name>
</gene>
<dbReference type="Pfam" id="PF00858">
    <property type="entry name" value="ASC"/>
    <property type="match status" value="1"/>
</dbReference>
<evidence type="ECO:0008006" key="16">
    <source>
        <dbReference type="Google" id="ProtNLM"/>
    </source>
</evidence>
<keyword evidence="4 12" id="KW-0894">Sodium channel</keyword>
<dbReference type="OrthoDB" id="6433010at2759"/>
<evidence type="ECO:0000256" key="3">
    <source>
        <dbReference type="ARBA" id="ARBA00022448"/>
    </source>
</evidence>
<evidence type="ECO:0000256" key="8">
    <source>
        <dbReference type="ARBA" id="ARBA00023065"/>
    </source>
</evidence>
<keyword evidence="9" id="KW-0472">Membrane</keyword>
<dbReference type="EMBL" id="BGPR01094491">
    <property type="protein sequence ID" value="GBM34949.1"/>
    <property type="molecule type" value="Genomic_DNA"/>
</dbReference>
<evidence type="ECO:0000256" key="11">
    <source>
        <dbReference type="ARBA" id="ARBA00023303"/>
    </source>
</evidence>
<keyword evidence="15" id="KW-1185">Reference proteome</keyword>
<evidence type="ECO:0000256" key="6">
    <source>
        <dbReference type="ARBA" id="ARBA00022989"/>
    </source>
</evidence>
<dbReference type="Proteomes" id="UP000499080">
    <property type="component" value="Unassembled WGS sequence"/>
</dbReference>
<evidence type="ECO:0000256" key="4">
    <source>
        <dbReference type="ARBA" id="ARBA00022461"/>
    </source>
</evidence>
<name>A0A4Y2F344_ARAVE</name>
<comment type="caution">
    <text evidence="13">The sequence shown here is derived from an EMBL/GenBank/DDBJ whole genome shotgun (WGS) entry which is preliminary data.</text>
</comment>
<dbReference type="AlphaFoldDB" id="A0A4Y2F344"/>
<keyword evidence="10 12" id="KW-0739">Sodium transport</keyword>
<keyword evidence="8 12" id="KW-0406">Ion transport</keyword>
<organism evidence="13 15">
    <name type="scientific">Araneus ventricosus</name>
    <name type="common">Orbweaver spider</name>
    <name type="synonym">Epeira ventricosa</name>
    <dbReference type="NCBI Taxonomy" id="182803"/>
    <lineage>
        <taxon>Eukaryota</taxon>
        <taxon>Metazoa</taxon>
        <taxon>Ecdysozoa</taxon>
        <taxon>Arthropoda</taxon>
        <taxon>Chelicerata</taxon>
        <taxon>Arachnida</taxon>
        <taxon>Araneae</taxon>
        <taxon>Araneomorphae</taxon>
        <taxon>Entelegynae</taxon>
        <taxon>Araneoidea</taxon>
        <taxon>Araneidae</taxon>
        <taxon>Araneus</taxon>
    </lineage>
</organism>
<protein>
    <recommendedName>
        <fullName evidence="16">Acid-sensing ion channel 1</fullName>
    </recommendedName>
</protein>
<evidence type="ECO:0000313" key="15">
    <source>
        <dbReference type="Proteomes" id="UP000499080"/>
    </source>
</evidence>
<dbReference type="GO" id="GO:0016020">
    <property type="term" value="C:membrane"/>
    <property type="evidence" value="ECO:0007669"/>
    <property type="project" value="UniProtKB-SubCell"/>
</dbReference>
<evidence type="ECO:0000313" key="14">
    <source>
        <dbReference type="EMBL" id="GBM34996.1"/>
    </source>
</evidence>
<dbReference type="GO" id="GO:0005272">
    <property type="term" value="F:sodium channel activity"/>
    <property type="evidence" value="ECO:0007669"/>
    <property type="project" value="UniProtKB-KW"/>
</dbReference>
<comment type="subcellular location">
    <subcellularLocation>
        <location evidence="1">Membrane</location>
        <topology evidence="1">Multi-pass membrane protein</topology>
    </subcellularLocation>
</comment>
<keyword evidence="5 12" id="KW-0812">Transmembrane</keyword>
<dbReference type="EMBL" id="BGPR01094500">
    <property type="protein sequence ID" value="GBM34996.1"/>
    <property type="molecule type" value="Genomic_DNA"/>
</dbReference>
<dbReference type="InterPro" id="IPR001873">
    <property type="entry name" value="ENaC"/>
</dbReference>
<evidence type="ECO:0000256" key="12">
    <source>
        <dbReference type="RuleBase" id="RU000679"/>
    </source>
</evidence>
<evidence type="ECO:0000256" key="2">
    <source>
        <dbReference type="ARBA" id="ARBA00007193"/>
    </source>
</evidence>
<keyword evidence="11 12" id="KW-0407">Ion channel</keyword>
<evidence type="ECO:0000256" key="7">
    <source>
        <dbReference type="ARBA" id="ARBA00023053"/>
    </source>
</evidence>
<comment type="similarity">
    <text evidence="2 12">Belongs to the amiloride-sensitive sodium channel (TC 1.A.6) family.</text>
</comment>
<evidence type="ECO:0000256" key="5">
    <source>
        <dbReference type="ARBA" id="ARBA00022692"/>
    </source>
</evidence>
<proteinExistence type="inferred from homology"/>
<reference evidence="13 15" key="1">
    <citation type="journal article" date="2019" name="Sci. Rep.">
        <title>Orb-weaving spider Araneus ventricosus genome elucidates the spidroin gene catalogue.</title>
        <authorList>
            <person name="Kono N."/>
            <person name="Nakamura H."/>
            <person name="Ohtoshi R."/>
            <person name="Moran D.A.P."/>
            <person name="Shinohara A."/>
            <person name="Yoshida Y."/>
            <person name="Fujiwara M."/>
            <person name="Mori M."/>
            <person name="Tomita M."/>
            <person name="Arakawa K."/>
        </authorList>
    </citation>
    <scope>NUCLEOTIDE SEQUENCE [LARGE SCALE GENOMIC DNA]</scope>
</reference>
<evidence type="ECO:0000313" key="13">
    <source>
        <dbReference type="EMBL" id="GBM34949.1"/>
    </source>
</evidence>
<evidence type="ECO:0000256" key="10">
    <source>
        <dbReference type="ARBA" id="ARBA00023201"/>
    </source>
</evidence>
<sequence>MFMVACLVGSIYNIQKYCYFYWQYPVVVNFQIEQTRSLEFPAVTVCNLNRISSINYRTGKDDGITGTPLMYSESRGLYNCQNRSDGKDEENQMILNFLMIYYGLDEVKRFKLG</sequence>
<evidence type="ECO:0000256" key="1">
    <source>
        <dbReference type="ARBA" id="ARBA00004141"/>
    </source>
</evidence>
<accession>A0A4Y2F344</accession>